<evidence type="ECO:0000313" key="1">
    <source>
        <dbReference type="EMBL" id="MBS5359063.1"/>
    </source>
</evidence>
<dbReference type="Proteomes" id="UP001212685">
    <property type="component" value="Unassembled WGS sequence"/>
</dbReference>
<evidence type="ECO:0000313" key="3">
    <source>
        <dbReference type="Proteomes" id="UP000709219"/>
    </source>
</evidence>
<reference evidence="1" key="1">
    <citation type="submission" date="2021-02" db="EMBL/GenBank/DDBJ databases">
        <title>Infant gut strain persistence is associated with maternal origin, phylogeny, and functional potential including surface adhesion and iron acquisition.</title>
        <authorList>
            <person name="Lou Y.C."/>
        </authorList>
    </citation>
    <scope>NUCLEOTIDE SEQUENCE</scope>
    <source>
        <strain evidence="1">L3_098_011G1_dasL3_098_011G1_concoct_7</strain>
    </source>
</reference>
<reference evidence="2" key="2">
    <citation type="submission" date="2023-01" db="EMBL/GenBank/DDBJ databases">
        <title>Human gut microbiome strain richness.</title>
        <authorList>
            <person name="Chen-Liaw A."/>
        </authorList>
    </citation>
    <scope>NUCLEOTIDE SEQUENCE</scope>
    <source>
        <strain evidence="2">1001262st2_G8_1001262B_160229</strain>
    </source>
</reference>
<accession>A0A428B2S8</accession>
<protein>
    <submittedName>
        <fullName evidence="1">Uncharacterized protein</fullName>
    </submittedName>
</protein>
<comment type="caution">
    <text evidence="1">The sequence shown here is derived from an EMBL/GenBank/DDBJ whole genome shotgun (WGS) entry which is preliminary data.</text>
</comment>
<dbReference type="Proteomes" id="UP000709219">
    <property type="component" value="Unassembled WGS sequence"/>
</dbReference>
<proteinExistence type="predicted"/>
<gene>
    <name evidence="1" type="ORF">KHX87_08180</name>
    <name evidence="2" type="ORF">PNV36_02485</name>
</gene>
<dbReference type="RefSeq" id="WP_024055942.1">
    <property type="nucleotide sequence ID" value="NZ_JADNDJ010000010.1"/>
</dbReference>
<name>A0A428B2S8_STRPA</name>
<organism evidence="1 3">
    <name type="scientific">Streptococcus parasanguinis</name>
    <dbReference type="NCBI Taxonomy" id="1318"/>
    <lineage>
        <taxon>Bacteria</taxon>
        <taxon>Bacillati</taxon>
        <taxon>Bacillota</taxon>
        <taxon>Bacilli</taxon>
        <taxon>Lactobacillales</taxon>
        <taxon>Streptococcaceae</taxon>
        <taxon>Streptococcus</taxon>
    </lineage>
</organism>
<evidence type="ECO:0000313" key="2">
    <source>
        <dbReference type="EMBL" id="MDB8619269.1"/>
    </source>
</evidence>
<dbReference type="EMBL" id="JAGZFP010000021">
    <property type="protein sequence ID" value="MBS5359063.1"/>
    <property type="molecule type" value="Genomic_DNA"/>
</dbReference>
<sequence>MKRKELLDNIKLILPLLNQYNDGTIHVQISFLQGLECALENGDSLPTIREIKDILYPPRGGLSDFSVWKNDYLERLKINEEIEAYNNRLWELLNQIENLES</sequence>
<dbReference type="EMBL" id="JAQMJV010000002">
    <property type="protein sequence ID" value="MDB8619269.1"/>
    <property type="molecule type" value="Genomic_DNA"/>
</dbReference>
<dbReference type="AlphaFoldDB" id="A0A428B2S8"/>